<dbReference type="Proteomes" id="UP001293593">
    <property type="component" value="Unassembled WGS sequence"/>
</dbReference>
<proteinExistence type="predicted"/>
<evidence type="ECO:0000313" key="2">
    <source>
        <dbReference type="EMBL" id="KAK4283941.1"/>
    </source>
</evidence>
<dbReference type="AlphaFoldDB" id="A0AAE1TGE5"/>
<evidence type="ECO:0000313" key="3">
    <source>
        <dbReference type="Proteomes" id="UP001293593"/>
    </source>
</evidence>
<comment type="caution">
    <text evidence="2">The sequence shown here is derived from an EMBL/GenBank/DDBJ whole genome shotgun (WGS) entry which is preliminary data.</text>
</comment>
<evidence type="ECO:0000256" key="1">
    <source>
        <dbReference type="SAM" id="MobiDB-lite"/>
    </source>
</evidence>
<gene>
    <name evidence="2" type="ORF">QN277_000838</name>
</gene>
<dbReference type="PANTHER" id="PTHR35510">
    <property type="entry name" value="DBH-LIKE MONOOXYGENASE"/>
    <property type="match status" value="1"/>
</dbReference>
<organism evidence="2 3">
    <name type="scientific">Acacia crassicarpa</name>
    <name type="common">northern wattle</name>
    <dbReference type="NCBI Taxonomy" id="499986"/>
    <lineage>
        <taxon>Eukaryota</taxon>
        <taxon>Viridiplantae</taxon>
        <taxon>Streptophyta</taxon>
        <taxon>Embryophyta</taxon>
        <taxon>Tracheophyta</taxon>
        <taxon>Spermatophyta</taxon>
        <taxon>Magnoliopsida</taxon>
        <taxon>eudicotyledons</taxon>
        <taxon>Gunneridae</taxon>
        <taxon>Pentapetalae</taxon>
        <taxon>rosids</taxon>
        <taxon>fabids</taxon>
        <taxon>Fabales</taxon>
        <taxon>Fabaceae</taxon>
        <taxon>Caesalpinioideae</taxon>
        <taxon>mimosoid clade</taxon>
        <taxon>Acacieae</taxon>
        <taxon>Acacia</taxon>
    </lineage>
</organism>
<keyword evidence="3" id="KW-1185">Reference proteome</keyword>
<accession>A0AAE1TGE5</accession>
<name>A0AAE1TGE5_9FABA</name>
<feature type="region of interest" description="Disordered" evidence="1">
    <location>
        <begin position="126"/>
        <end position="163"/>
    </location>
</feature>
<protein>
    <submittedName>
        <fullName evidence="2">Uncharacterized protein</fullName>
    </submittedName>
</protein>
<dbReference type="PANTHER" id="PTHR35510:SF1">
    <property type="entry name" value="DBH-LIKE MONOOXYGENASE"/>
    <property type="match status" value="1"/>
</dbReference>
<feature type="compositionally biased region" description="Acidic residues" evidence="1">
    <location>
        <begin position="134"/>
        <end position="152"/>
    </location>
</feature>
<dbReference type="EMBL" id="JAWXYG010000001">
    <property type="protein sequence ID" value="KAK4283941.1"/>
    <property type="molecule type" value="Genomic_DNA"/>
</dbReference>
<sequence length="198" mass="22312">MKRKVDQDFSISSSATKIRRLDADLLPIEEPEAAQQPAIIPEYPSPASENQERALVLFKPVSHSPISSPSSFSFTVDSDVVSAINNQRPWSRQSVEDEAICRDENNRDRLALVPWAPFQFQYASSAQDSSTELMEAEQMEGEEASMDIEEQDYSNSSIQPRTLHGELTGTEGLEPWQQQHCFIPQLPQNTSTPISWTR</sequence>
<reference evidence="2" key="1">
    <citation type="submission" date="2023-10" db="EMBL/GenBank/DDBJ databases">
        <title>Chromosome-level genome of the transformable northern wattle, Acacia crassicarpa.</title>
        <authorList>
            <person name="Massaro I."/>
            <person name="Sinha N.R."/>
            <person name="Poethig S."/>
            <person name="Leichty A.R."/>
        </authorList>
    </citation>
    <scope>NUCLEOTIDE SEQUENCE</scope>
    <source>
        <strain evidence="2">Acra3RX</strain>
        <tissue evidence="2">Leaf</tissue>
    </source>
</reference>